<keyword evidence="4 5" id="KW-0961">Cell wall biogenesis/degradation</keyword>
<reference evidence="6 8" key="1">
    <citation type="submission" date="2018-06" db="EMBL/GenBank/DDBJ databases">
        <authorList>
            <consortium name="Pathogen Informatics"/>
            <person name="Doyle S."/>
        </authorList>
    </citation>
    <scope>NUCLEOTIDE SEQUENCE [LARGE SCALE GENOMIC DNA]</scope>
    <source>
        <strain evidence="6 8">NCTC10597</strain>
    </source>
</reference>
<keyword evidence="1 5" id="KW-0328">Glycosyltransferase</keyword>
<gene>
    <name evidence="6" type="primary">tagA</name>
    <name evidence="7" type="ORF">DFR61_1152</name>
    <name evidence="6" type="ORF">NCTC10597_00432</name>
</gene>
<keyword evidence="9" id="KW-1185">Reference proteome</keyword>
<evidence type="ECO:0000313" key="6">
    <source>
        <dbReference type="EMBL" id="STX08766.1"/>
    </source>
</evidence>
<dbReference type="PANTHER" id="PTHR34136">
    <property type="match status" value="1"/>
</dbReference>
<dbReference type="GO" id="GO:0047244">
    <property type="term" value="F:N-acetylglucosaminyldiphosphoundecaprenol N-acetyl-beta-D-mannosaminyltransferase activity"/>
    <property type="evidence" value="ECO:0007669"/>
    <property type="project" value="UniProtKB-UniRule"/>
</dbReference>
<dbReference type="EC" id="2.4.1.187" evidence="5"/>
<dbReference type="Proteomes" id="UP000254330">
    <property type="component" value="Unassembled WGS sequence"/>
</dbReference>
<proteinExistence type="inferred from homology"/>
<dbReference type="RefSeq" id="WP_109349481.1">
    <property type="nucleotide sequence ID" value="NZ_BJUE01000041.1"/>
</dbReference>
<evidence type="ECO:0000256" key="1">
    <source>
        <dbReference type="ARBA" id="ARBA00022676"/>
    </source>
</evidence>
<comment type="pathway">
    <text evidence="5">Cell wall biogenesis; teichoic acid biosynthesis.</text>
</comment>
<dbReference type="EMBL" id="UGNP01000001">
    <property type="protein sequence ID" value="STX08766.1"/>
    <property type="molecule type" value="Genomic_DNA"/>
</dbReference>
<name>A0A8B4Q7P0_9BACL</name>
<evidence type="ECO:0000256" key="4">
    <source>
        <dbReference type="ARBA" id="ARBA00023316"/>
    </source>
</evidence>
<evidence type="ECO:0000313" key="7">
    <source>
        <dbReference type="EMBL" id="TDR38627.1"/>
    </source>
</evidence>
<dbReference type="PANTHER" id="PTHR34136:SF1">
    <property type="entry name" value="UDP-N-ACETYL-D-MANNOSAMINURONIC ACID TRANSFERASE"/>
    <property type="match status" value="1"/>
</dbReference>
<dbReference type="OrthoDB" id="9771846at2"/>
<dbReference type="UniPathway" id="UPA00632"/>
<accession>A0A8B4Q7P0</accession>
<sequence length="243" mass="27039">MKKVPILNIPISNTTKHQFIEEIVSNIQTNDTPIKVVTANPEIIMLAKENPRYEQLLLESDHVVADGIGVVIGAKMLDTPLQERIPGYELVHGFLENAAPGHDTFYFYGGKPGIAAEAAKKAMELYPQAKIVGCSDGYGGDGDGDTVAQKIEALQPHHIFVALGAPKQEEWIAEHAHRFSHTLMMGVGGSFDVLSGQVNRAPKIFIKLNLEWFHRLITQPTRAKRMLKIPLFLREVKKSKRQK</sequence>
<dbReference type="AlphaFoldDB" id="A0A8B4Q7P0"/>
<dbReference type="GO" id="GO:0019350">
    <property type="term" value="P:teichoic acid biosynthetic process"/>
    <property type="evidence" value="ECO:0007669"/>
    <property type="project" value="UniProtKB-UniRule"/>
</dbReference>
<reference evidence="7 9" key="2">
    <citation type="submission" date="2019-03" db="EMBL/GenBank/DDBJ databases">
        <title>Genomic Encyclopedia of Type Strains, Phase IV (KMG-IV): sequencing the most valuable type-strain genomes for metagenomic binning, comparative biology and taxonomic classification.</title>
        <authorList>
            <person name="Goeker M."/>
        </authorList>
    </citation>
    <scope>NUCLEOTIDE SEQUENCE [LARGE SCALE GENOMIC DNA]</scope>
    <source>
        <strain evidence="7 9">DSM 20580</strain>
    </source>
</reference>
<dbReference type="NCBIfam" id="TIGR00696">
    <property type="entry name" value="wecG_tagA_cpsF"/>
    <property type="match status" value="1"/>
</dbReference>
<evidence type="ECO:0000256" key="2">
    <source>
        <dbReference type="ARBA" id="ARBA00022679"/>
    </source>
</evidence>
<comment type="similarity">
    <text evidence="5">Belongs to the glycosyltransferase 26 family. TagA/TarA subfamily.</text>
</comment>
<protein>
    <recommendedName>
        <fullName evidence="5">N-acetylglucosaminyldiphosphoundecaprenol N-acetyl-beta-D-mannosaminyltransferase</fullName>
        <ecNumber evidence="5">2.4.1.187</ecNumber>
    </recommendedName>
    <alternativeName>
        <fullName evidence="5">N-acetylmannosaminyltransferase</fullName>
    </alternativeName>
    <alternativeName>
        <fullName evidence="5">UDP-N-acetylmannosamine transferase</fullName>
    </alternativeName>
    <alternativeName>
        <fullName evidence="5">UDP-N-acetylmannosamine:N-acetylglucosaminyl pyrophosphorylundecaprenol N-acetylmannosaminyltransferase</fullName>
    </alternativeName>
</protein>
<keyword evidence="3 5" id="KW-0777">Teichoic acid biosynthesis</keyword>
<evidence type="ECO:0000256" key="5">
    <source>
        <dbReference type="HAMAP-Rule" id="MF_02070"/>
    </source>
</evidence>
<evidence type="ECO:0000256" key="3">
    <source>
        <dbReference type="ARBA" id="ARBA00022944"/>
    </source>
</evidence>
<dbReference type="Pfam" id="PF03808">
    <property type="entry name" value="Glyco_tran_WecG"/>
    <property type="match status" value="1"/>
</dbReference>
<dbReference type="CDD" id="cd06533">
    <property type="entry name" value="Glyco_transf_WecG_TagA"/>
    <property type="match status" value="1"/>
</dbReference>
<organism evidence="6 8">
    <name type="scientific">Kurthia zopfii</name>
    <dbReference type="NCBI Taxonomy" id="1650"/>
    <lineage>
        <taxon>Bacteria</taxon>
        <taxon>Bacillati</taxon>
        <taxon>Bacillota</taxon>
        <taxon>Bacilli</taxon>
        <taxon>Bacillales</taxon>
        <taxon>Caryophanaceae</taxon>
        <taxon>Kurthia</taxon>
    </lineage>
</organism>
<dbReference type="InterPro" id="IPR004629">
    <property type="entry name" value="WecG_TagA_CpsF"/>
</dbReference>
<dbReference type="InterPro" id="IPR034714">
    <property type="entry name" value="TagA_TarA"/>
</dbReference>
<dbReference type="HAMAP" id="MF_02070">
    <property type="entry name" value="TagA_TarA"/>
    <property type="match status" value="1"/>
</dbReference>
<comment type="function">
    <text evidence="5">Catalyzes the conversion of GlcNAc-PP-undecaprenol into ManNAc-GlcNAc-PP-undecaprenol, the first committed lipid intermediate in the de novo synthesis of teichoic acid.</text>
</comment>
<evidence type="ECO:0000313" key="8">
    <source>
        <dbReference type="Proteomes" id="UP000254330"/>
    </source>
</evidence>
<keyword evidence="2 5" id="KW-0808">Transferase</keyword>
<dbReference type="EMBL" id="SNZG01000015">
    <property type="protein sequence ID" value="TDR38627.1"/>
    <property type="molecule type" value="Genomic_DNA"/>
</dbReference>
<evidence type="ECO:0000313" key="9">
    <source>
        <dbReference type="Proteomes" id="UP000294641"/>
    </source>
</evidence>
<comment type="caution">
    <text evidence="6">The sequence shown here is derived from an EMBL/GenBank/DDBJ whole genome shotgun (WGS) entry which is preliminary data.</text>
</comment>
<comment type="catalytic activity">
    <reaction evidence="5">
        <text>UDP-N-acetyl-alpha-D-mannosamine + N-acetyl-alpha-D-glucosaminyl-di-trans,octa-cis-undecaprenyl diphosphate = N-acetyl-beta-D-mannosaminyl-(1-&gt;4)-N-acetyl-alpha-D-glucosaminyl di-trans,octa-cis-undecaprenyl diphosphate + UDP + H(+)</text>
        <dbReference type="Rhea" id="RHEA:16053"/>
        <dbReference type="ChEBI" id="CHEBI:15378"/>
        <dbReference type="ChEBI" id="CHEBI:58223"/>
        <dbReference type="ChEBI" id="CHEBI:62959"/>
        <dbReference type="ChEBI" id="CHEBI:68623"/>
        <dbReference type="ChEBI" id="CHEBI:132210"/>
        <dbReference type="EC" id="2.4.1.187"/>
    </reaction>
</comment>
<dbReference type="GO" id="GO:0071555">
    <property type="term" value="P:cell wall organization"/>
    <property type="evidence" value="ECO:0007669"/>
    <property type="project" value="UniProtKB-KW"/>
</dbReference>
<dbReference type="Proteomes" id="UP000294641">
    <property type="component" value="Unassembled WGS sequence"/>
</dbReference>